<keyword evidence="13" id="KW-0472">Membrane</keyword>
<comment type="catalytic activity">
    <reaction evidence="2 17">
        <text>a 1,2-diacyl-sn-glycero-3-phosphocholine + H2O = a 1-acyl-sn-glycero-3-phosphocholine + a fatty acid + H(+)</text>
        <dbReference type="Rhea" id="RHEA:15801"/>
        <dbReference type="ChEBI" id="CHEBI:15377"/>
        <dbReference type="ChEBI" id="CHEBI:15378"/>
        <dbReference type="ChEBI" id="CHEBI:28868"/>
        <dbReference type="ChEBI" id="CHEBI:57643"/>
        <dbReference type="ChEBI" id="CHEBI:58168"/>
        <dbReference type="EC" id="3.1.1.4"/>
    </reaction>
</comment>
<accession>A0A7V8JP69</accession>
<evidence type="ECO:0000256" key="1">
    <source>
        <dbReference type="ARBA" id="ARBA00000111"/>
    </source>
</evidence>
<keyword evidence="8 17" id="KW-0732">Signal</keyword>
<keyword evidence="7 16" id="KW-0479">Metal-binding</keyword>
<keyword evidence="11 17" id="KW-0442">Lipid degradation</keyword>
<dbReference type="InterPro" id="IPR036541">
    <property type="entry name" value="PLipase_A1_sf"/>
</dbReference>
<organism evidence="18 19">
    <name type="scientific">Paracidovorax wautersii</name>
    <dbReference type="NCBI Taxonomy" id="1177982"/>
    <lineage>
        <taxon>Bacteria</taxon>
        <taxon>Pseudomonadati</taxon>
        <taxon>Pseudomonadota</taxon>
        <taxon>Betaproteobacteria</taxon>
        <taxon>Burkholderiales</taxon>
        <taxon>Comamonadaceae</taxon>
        <taxon>Paracidovorax</taxon>
    </lineage>
</organism>
<dbReference type="EC" id="3.1.1.32" evidence="17"/>
<evidence type="ECO:0000256" key="10">
    <source>
        <dbReference type="ARBA" id="ARBA00022837"/>
    </source>
</evidence>
<dbReference type="Proteomes" id="UP000461670">
    <property type="component" value="Unassembled WGS sequence"/>
</dbReference>
<evidence type="ECO:0000256" key="3">
    <source>
        <dbReference type="ARBA" id="ARBA00010525"/>
    </source>
</evidence>
<name>A0A7V8JP69_9BURK</name>
<keyword evidence="10 16" id="KW-0106">Calcium</keyword>
<evidence type="ECO:0000256" key="8">
    <source>
        <dbReference type="ARBA" id="ARBA00022729"/>
    </source>
</evidence>
<dbReference type="EC" id="3.1.1.4" evidence="17"/>
<proteinExistence type="inferred from homology"/>
<keyword evidence="5" id="KW-1134">Transmembrane beta strand</keyword>
<protein>
    <recommendedName>
        <fullName evidence="17">Phospholipase A1</fullName>
        <ecNumber evidence="17">3.1.1.32</ecNumber>
        <ecNumber evidence="17">3.1.1.4</ecNumber>
    </recommendedName>
    <alternativeName>
        <fullName evidence="17">Phosphatidylcholine 1-acylhydrolase</fullName>
    </alternativeName>
</protein>
<dbReference type="GO" id="GO:0008970">
    <property type="term" value="F:phospholipase A1 activity"/>
    <property type="evidence" value="ECO:0007669"/>
    <property type="project" value="UniProtKB-EC"/>
</dbReference>
<comment type="function">
    <text evidence="17">Hydrolysis of phosphatidylcholine with phospholipase A2 (EC 3.1.1.4) and phospholipase A1 (EC 3.1.1.32) activities.</text>
</comment>
<dbReference type="GO" id="GO:0005509">
    <property type="term" value="F:calcium ion binding"/>
    <property type="evidence" value="ECO:0007669"/>
    <property type="project" value="TreeGrafter"/>
</dbReference>
<evidence type="ECO:0000256" key="4">
    <source>
        <dbReference type="ARBA" id="ARBA00011702"/>
    </source>
</evidence>
<evidence type="ECO:0000256" key="13">
    <source>
        <dbReference type="ARBA" id="ARBA00023136"/>
    </source>
</evidence>
<evidence type="ECO:0000256" key="7">
    <source>
        <dbReference type="ARBA" id="ARBA00022723"/>
    </source>
</evidence>
<feature type="active site" description="Nucleophile" evidence="15">
    <location>
        <position position="270"/>
    </location>
</feature>
<evidence type="ECO:0000256" key="17">
    <source>
        <dbReference type="RuleBase" id="RU366027"/>
    </source>
</evidence>
<evidence type="ECO:0000256" key="14">
    <source>
        <dbReference type="ARBA" id="ARBA00023237"/>
    </source>
</evidence>
<evidence type="ECO:0000256" key="2">
    <source>
        <dbReference type="ARBA" id="ARBA00001604"/>
    </source>
</evidence>
<dbReference type="Pfam" id="PF02253">
    <property type="entry name" value="PLA1"/>
    <property type="match status" value="1"/>
</dbReference>
<dbReference type="CDD" id="cd00541">
    <property type="entry name" value="OMPLA"/>
    <property type="match status" value="1"/>
</dbReference>
<evidence type="ECO:0000256" key="5">
    <source>
        <dbReference type="ARBA" id="ARBA00022452"/>
    </source>
</evidence>
<dbReference type="SUPFAM" id="SSF56931">
    <property type="entry name" value="Outer membrane phospholipase A (OMPLA)"/>
    <property type="match status" value="1"/>
</dbReference>
<comment type="subunit">
    <text evidence="4 17">Homodimer; dimerization is reversible, and the dimeric form is the active one.</text>
</comment>
<evidence type="ECO:0000256" key="6">
    <source>
        <dbReference type="ARBA" id="ARBA00022692"/>
    </source>
</evidence>
<dbReference type="PRINTS" id="PR01486">
    <property type="entry name" value="PHPHLIPASEA1"/>
</dbReference>
<keyword evidence="12 17" id="KW-0443">Lipid metabolism</keyword>
<keyword evidence="14 17" id="KW-0998">Cell outer membrane</keyword>
<dbReference type="GO" id="GO:0004623">
    <property type="term" value="F:phospholipase A2 activity"/>
    <property type="evidence" value="ECO:0007669"/>
    <property type="project" value="UniProtKB-EC"/>
</dbReference>
<comment type="caution">
    <text evidence="18">The sequence shown here is derived from an EMBL/GenBank/DDBJ whole genome shotgun (WGS) entry which is preliminary data.</text>
</comment>
<evidence type="ECO:0000313" key="18">
    <source>
        <dbReference type="EMBL" id="KAF1018879.1"/>
    </source>
</evidence>
<evidence type="ECO:0000256" key="9">
    <source>
        <dbReference type="ARBA" id="ARBA00022801"/>
    </source>
</evidence>
<evidence type="ECO:0000256" key="12">
    <source>
        <dbReference type="ARBA" id="ARBA00023098"/>
    </source>
</evidence>
<evidence type="ECO:0000256" key="15">
    <source>
        <dbReference type="PIRSR" id="PIRSR603187-1"/>
    </source>
</evidence>
<comment type="similarity">
    <text evidence="3 17">Belongs to the phospholipase A1 family.</text>
</comment>
<keyword evidence="9 17" id="KW-0378">Hydrolase</keyword>
<dbReference type="Gene3D" id="2.40.230.10">
    <property type="entry name" value="Phospholipase A1"/>
    <property type="match status" value="1"/>
</dbReference>
<dbReference type="PANTHER" id="PTHR40457">
    <property type="entry name" value="PHOSPHOLIPASE A1"/>
    <property type="match status" value="1"/>
</dbReference>
<comment type="subcellular location">
    <subcellularLocation>
        <location evidence="17">Cell outer membrane</location>
        <topology evidence="17">Multi-pass membrane protein</topology>
    </subcellularLocation>
    <text evidence="17">One of the very few enzymes located there.</text>
</comment>
<gene>
    <name evidence="18" type="ORF">GAK30_03442</name>
</gene>
<dbReference type="GO" id="GO:0009279">
    <property type="term" value="C:cell outer membrane"/>
    <property type="evidence" value="ECO:0007669"/>
    <property type="project" value="UniProtKB-SubCell"/>
</dbReference>
<comment type="cofactor">
    <cofactor evidence="17">
        <name>Ca(2+)</name>
        <dbReference type="ChEBI" id="CHEBI:29108"/>
    </cofactor>
    <text evidence="17">Binds 1 Ca(2+) ion per monomer. In the dimeric form the Ca(2+) is bound by different amino acids with binding of each Ca(2+) shared with ligands coming from each monomer. The Ca(2+) ion may have a role in catalysis.</text>
</comment>
<feature type="chain" id="PRO_5031610377" description="Phospholipase A1" evidence="17">
    <location>
        <begin position="31"/>
        <end position="404"/>
    </location>
</feature>
<dbReference type="EMBL" id="WNDQ01000071">
    <property type="protein sequence ID" value="KAF1018879.1"/>
    <property type="molecule type" value="Genomic_DNA"/>
</dbReference>
<dbReference type="GO" id="GO:0016042">
    <property type="term" value="P:lipid catabolic process"/>
    <property type="evidence" value="ECO:0007669"/>
    <property type="project" value="UniProtKB-KW"/>
</dbReference>
<keyword evidence="6" id="KW-0812">Transmembrane</keyword>
<feature type="binding site" description="in dimeric form" evidence="16">
    <location>
        <position position="231"/>
    </location>
    <ligand>
        <name>Ca(2+)</name>
        <dbReference type="ChEBI" id="CHEBI:29108"/>
        <label>1</label>
    </ligand>
</feature>
<evidence type="ECO:0000313" key="19">
    <source>
        <dbReference type="Proteomes" id="UP000461670"/>
    </source>
</evidence>
<feature type="signal peptide" evidence="17">
    <location>
        <begin position="1"/>
        <end position="30"/>
    </location>
</feature>
<dbReference type="AlphaFoldDB" id="A0A7V8JP69"/>
<reference evidence="19" key="1">
    <citation type="journal article" date="2020" name="MBio">
        <title>Horizontal gene transfer to a defensive symbiont with a reduced genome amongst a multipartite beetle microbiome.</title>
        <authorList>
            <person name="Waterworth S.C."/>
            <person name="Florez L.V."/>
            <person name="Rees E.R."/>
            <person name="Hertweck C."/>
            <person name="Kaltenpoth M."/>
            <person name="Kwan J.C."/>
        </authorList>
    </citation>
    <scope>NUCLEOTIDE SEQUENCE [LARGE SCALE GENOMIC DNA]</scope>
</reference>
<sequence length="404" mass="44208">MRLPASALALRSLWRLAAALSVGLPALALAQDPATAAAPADSGWQACYAMQASESDQLTCFRQWAARQPGIAPGTRAGLQGGLPVAPINPAQVPPAALAAAPEGTDEAGRNVRLVPVPTTQDCKARQYTPLSRFWELEPGTDCGLYTLRGYRPISIMAATGSHMNRQPTSANPVNDATSYQSYQNAEAFIQLSVRTKLAQGLLVNTPSLRDSLWIGYTQRSYWQIANSGLSRPFRNTDHEPEITYILPSNLSLGGGWRYRATGLSLVHQSNGQSDPLSRSWNRVILSAAAEKGDKYTLTARLWKRLPESTEDDNNPDITTYYGRAELMGVWQVNRLNGLALTVRNNLRASGRGGATLGWMHTIGNPDTSNLRWHAELFHGYGDTLLDYNHKRTVLRVGLSLLDW</sequence>
<comment type="catalytic activity">
    <reaction evidence="1 17">
        <text>a 1,2-diacyl-sn-glycero-3-phosphocholine + H2O = a 2-acyl-sn-glycero-3-phosphocholine + a fatty acid + H(+)</text>
        <dbReference type="Rhea" id="RHEA:18689"/>
        <dbReference type="ChEBI" id="CHEBI:15377"/>
        <dbReference type="ChEBI" id="CHEBI:15378"/>
        <dbReference type="ChEBI" id="CHEBI:28868"/>
        <dbReference type="ChEBI" id="CHEBI:57643"/>
        <dbReference type="ChEBI" id="CHEBI:57875"/>
        <dbReference type="EC" id="3.1.1.32"/>
    </reaction>
</comment>
<dbReference type="InterPro" id="IPR003187">
    <property type="entry name" value="PLipase_A1"/>
</dbReference>
<evidence type="ECO:0000256" key="11">
    <source>
        <dbReference type="ARBA" id="ARBA00022963"/>
    </source>
</evidence>
<feature type="active site" description="Proton acceptor" evidence="15">
    <location>
        <position position="268"/>
    </location>
</feature>
<dbReference type="PANTHER" id="PTHR40457:SF1">
    <property type="entry name" value="PHOSPHOLIPASE A1"/>
    <property type="match status" value="1"/>
</dbReference>
<feature type="binding site" description="in dimeric form" evidence="16">
    <location>
        <position position="278"/>
    </location>
    <ligand>
        <name>Ca(2+)</name>
        <dbReference type="ChEBI" id="CHEBI:29108"/>
        <label>1</label>
    </ligand>
</feature>
<evidence type="ECO:0000256" key="16">
    <source>
        <dbReference type="PIRSR" id="PIRSR603187-2"/>
    </source>
</evidence>